<evidence type="ECO:0000313" key="2">
    <source>
        <dbReference type="Proteomes" id="UP001150603"/>
    </source>
</evidence>
<accession>A0ACC1JAS5</accession>
<proteinExistence type="predicted"/>
<organism evidence="1 2">
    <name type="scientific">Linderina macrospora</name>
    <dbReference type="NCBI Taxonomy" id="4868"/>
    <lineage>
        <taxon>Eukaryota</taxon>
        <taxon>Fungi</taxon>
        <taxon>Fungi incertae sedis</taxon>
        <taxon>Zoopagomycota</taxon>
        <taxon>Kickxellomycotina</taxon>
        <taxon>Kickxellomycetes</taxon>
        <taxon>Kickxellales</taxon>
        <taxon>Kickxellaceae</taxon>
        <taxon>Linderina</taxon>
    </lineage>
</organism>
<reference evidence="1" key="1">
    <citation type="submission" date="2022-07" db="EMBL/GenBank/DDBJ databases">
        <title>Phylogenomic reconstructions and comparative analyses of Kickxellomycotina fungi.</title>
        <authorList>
            <person name="Reynolds N.K."/>
            <person name="Stajich J.E."/>
            <person name="Barry K."/>
            <person name="Grigoriev I.V."/>
            <person name="Crous P."/>
            <person name="Smith M.E."/>
        </authorList>
    </citation>
    <scope>NUCLEOTIDE SEQUENCE</scope>
    <source>
        <strain evidence="1">NRRL 5244</strain>
    </source>
</reference>
<protein>
    <submittedName>
        <fullName evidence="1">Uncharacterized protein</fullName>
    </submittedName>
</protein>
<gene>
    <name evidence="1" type="ORF">FBU59_002542</name>
</gene>
<comment type="caution">
    <text evidence="1">The sequence shown here is derived from an EMBL/GenBank/DDBJ whole genome shotgun (WGS) entry which is preliminary data.</text>
</comment>
<evidence type="ECO:0000313" key="1">
    <source>
        <dbReference type="EMBL" id="KAJ1944650.1"/>
    </source>
</evidence>
<dbReference type="Proteomes" id="UP001150603">
    <property type="component" value="Unassembled WGS sequence"/>
</dbReference>
<keyword evidence="2" id="KW-1185">Reference proteome</keyword>
<dbReference type="EMBL" id="JANBPW010001409">
    <property type="protein sequence ID" value="KAJ1944650.1"/>
    <property type="molecule type" value="Genomic_DNA"/>
</dbReference>
<sequence length="108" mass="11683">MLIQTIARSTALSSKAFRHSFAGAAAKAYTTNNHTPRVAAATSSKISVHEHATGDDGLQEFAFNEDVLMDRHYEKAMASHAARAATFGEVRVMPAAAHYHNVSEMHGE</sequence>
<name>A0ACC1JAS5_9FUNG</name>